<dbReference type="InterPro" id="IPR016840">
    <property type="entry name" value="Glyco_hydro_43_endo_a_Ara-ase"/>
</dbReference>
<feature type="site" description="Important for catalytic activity, responsible for pKa modulation of the active site Glu and correct orientation of both the proton donor and substrate" evidence="8">
    <location>
        <position position="140"/>
    </location>
</feature>
<sequence>MIGLLPVAGYATDSLPGIHDPVIIREKGYWYVFGTGRGITVMRSADRRNWKRLPPVFDQPPGWAVKAVSGFKGHIWAPDIAYVRGHYYLFYAVSAFGKNTSCIGVASNKTLDPDSKEYHWLDHGKVIESVPGRDMWNAIDPNLILDEKGTPWLSFGSFWNGIKMVQLDSSLTQPATPQQWYTLAARSRNPVLPDSVAGDAAIEAPFIFHHNNYYYLFVSFDYCCRGVKSTYKVVVGRSKSIIGPYLDRDGVPMTLGGGTLVREGDANWMGIGHNAVFSDDGNDYLLYHGYDAHDNGKSKLWQEKIRWRDDWPEAVIK</sequence>
<organism evidence="9 10">
    <name type="scientific">Flavihumibacter petaseus NBRC 106054</name>
    <dbReference type="NCBI Taxonomy" id="1220578"/>
    <lineage>
        <taxon>Bacteria</taxon>
        <taxon>Pseudomonadati</taxon>
        <taxon>Bacteroidota</taxon>
        <taxon>Chitinophagia</taxon>
        <taxon>Chitinophagales</taxon>
        <taxon>Chitinophagaceae</taxon>
        <taxon>Flavihumibacter</taxon>
    </lineage>
</organism>
<comment type="pathway">
    <text evidence="1 5">Glycan metabolism; L-arabinan degradation.</text>
</comment>
<feature type="binding site" evidence="7">
    <location>
        <position position="97"/>
    </location>
    <ligand>
        <name>substrate</name>
    </ligand>
</feature>
<evidence type="ECO:0000256" key="8">
    <source>
        <dbReference type="PIRSR" id="PIRSR026534-3"/>
    </source>
</evidence>
<evidence type="ECO:0000256" key="6">
    <source>
        <dbReference type="PIRSR" id="PIRSR026534-1"/>
    </source>
</evidence>
<accession>A0A0E9N226</accession>
<evidence type="ECO:0000256" key="3">
    <source>
        <dbReference type="ARBA" id="ARBA00022801"/>
    </source>
</evidence>
<dbReference type="OrthoDB" id="9801455at2"/>
<evidence type="ECO:0000313" key="10">
    <source>
        <dbReference type="Proteomes" id="UP000033121"/>
    </source>
</evidence>
<keyword evidence="4 5" id="KW-0326">Glycosidase</keyword>
<dbReference type="Pfam" id="PF04616">
    <property type="entry name" value="Glyco_hydro_43"/>
    <property type="match status" value="1"/>
</dbReference>
<dbReference type="PANTHER" id="PTHR43301:SF3">
    <property type="entry name" value="ARABINAN ENDO-1,5-ALPHA-L-ARABINOSIDASE A-RELATED"/>
    <property type="match status" value="1"/>
</dbReference>
<dbReference type="EMBL" id="BBWV01000002">
    <property type="protein sequence ID" value="GAO43869.1"/>
    <property type="molecule type" value="Genomic_DNA"/>
</dbReference>
<comment type="similarity">
    <text evidence="2 5">Belongs to the glycosyl hydrolase 43 family.</text>
</comment>
<evidence type="ECO:0000256" key="4">
    <source>
        <dbReference type="ARBA" id="ARBA00023295"/>
    </source>
</evidence>
<gene>
    <name evidence="9" type="primary">abnA</name>
    <name evidence="9" type="ORF">FPE01S_02_09750</name>
</gene>
<comment type="caution">
    <text evidence="9">The sequence shown here is derived from an EMBL/GenBank/DDBJ whole genome shotgun (WGS) entry which is preliminary data.</text>
</comment>
<dbReference type="SUPFAM" id="SSF75005">
    <property type="entry name" value="Arabinanase/levansucrase/invertase"/>
    <property type="match status" value="1"/>
</dbReference>
<keyword evidence="3 5" id="KW-0378">Hydrolase</keyword>
<feature type="binding site" evidence="7">
    <location>
        <position position="20"/>
    </location>
    <ligand>
        <name>substrate</name>
    </ligand>
</feature>
<keyword evidence="10" id="KW-1185">Reference proteome</keyword>
<dbReference type="UniPathway" id="UPA00667"/>
<dbReference type="InterPro" id="IPR050727">
    <property type="entry name" value="GH43_arabinanases"/>
</dbReference>
<evidence type="ECO:0000313" key="9">
    <source>
        <dbReference type="EMBL" id="GAO43869.1"/>
    </source>
</evidence>
<feature type="binding site" evidence="7">
    <location>
        <begin position="137"/>
        <end position="140"/>
    </location>
    <ligand>
        <name>substrate</name>
    </ligand>
</feature>
<reference evidence="9 10" key="1">
    <citation type="submission" date="2015-04" db="EMBL/GenBank/DDBJ databases">
        <title>Whole genome shotgun sequence of Flavihumibacter petaseus NBRC 106054.</title>
        <authorList>
            <person name="Miyazawa S."/>
            <person name="Hosoyama A."/>
            <person name="Hashimoto M."/>
            <person name="Noguchi M."/>
            <person name="Tsuchikane K."/>
            <person name="Ohji S."/>
            <person name="Yamazoe A."/>
            <person name="Ichikawa N."/>
            <person name="Kimura A."/>
            <person name="Fujita N."/>
        </authorList>
    </citation>
    <scope>NUCLEOTIDE SEQUENCE [LARGE SCALE GENOMIC DNA]</scope>
    <source>
        <strain evidence="9 10">NBRC 106054</strain>
    </source>
</reference>
<dbReference type="AlphaFoldDB" id="A0A0E9N226"/>
<protein>
    <submittedName>
        <fullName evidence="9">Endo-1,5-alpha-L-arabinanase</fullName>
    </submittedName>
</protein>
<dbReference type="GO" id="GO:0031222">
    <property type="term" value="P:arabinan catabolic process"/>
    <property type="evidence" value="ECO:0007669"/>
    <property type="project" value="UniProtKB-UniPathway"/>
</dbReference>
<dbReference type="InterPro" id="IPR023296">
    <property type="entry name" value="Glyco_hydro_beta-prop_sf"/>
</dbReference>
<evidence type="ECO:0000256" key="5">
    <source>
        <dbReference type="PIRNR" id="PIRNR026534"/>
    </source>
</evidence>
<dbReference type="InterPro" id="IPR006710">
    <property type="entry name" value="Glyco_hydro_43"/>
</dbReference>
<evidence type="ECO:0000256" key="2">
    <source>
        <dbReference type="ARBA" id="ARBA00009865"/>
    </source>
</evidence>
<dbReference type="GO" id="GO:0046558">
    <property type="term" value="F:arabinan endo-1,5-alpha-L-arabinosidase activity"/>
    <property type="evidence" value="ECO:0007669"/>
    <property type="project" value="InterPro"/>
</dbReference>
<feature type="active site" description="Proton acceptor" evidence="6">
    <location>
        <position position="20"/>
    </location>
</feature>
<evidence type="ECO:0000256" key="7">
    <source>
        <dbReference type="PIRSR" id="PIRSR026534-2"/>
    </source>
</evidence>
<evidence type="ECO:0000256" key="1">
    <source>
        <dbReference type="ARBA" id="ARBA00004834"/>
    </source>
</evidence>
<dbReference type="CDD" id="cd18830">
    <property type="entry name" value="GH43_CjArb43A-like"/>
    <property type="match status" value="1"/>
</dbReference>
<dbReference type="Gene3D" id="2.115.10.20">
    <property type="entry name" value="Glycosyl hydrolase domain, family 43"/>
    <property type="match status" value="1"/>
</dbReference>
<proteinExistence type="inferred from homology"/>
<dbReference type="PIRSF" id="PIRSF026534">
    <property type="entry name" value="Endo_alpha-L-arabinosidase"/>
    <property type="match status" value="1"/>
</dbReference>
<feature type="site" description="Important for substrate recognition" evidence="8">
    <location>
        <position position="273"/>
    </location>
</feature>
<dbReference type="PANTHER" id="PTHR43301">
    <property type="entry name" value="ARABINAN ENDO-1,5-ALPHA-L-ARABINOSIDASE"/>
    <property type="match status" value="1"/>
</dbReference>
<dbReference type="STRING" id="1220578.FPE01S_02_09750"/>
<dbReference type="Proteomes" id="UP000033121">
    <property type="component" value="Unassembled WGS sequence"/>
</dbReference>
<name>A0A0E9N226_9BACT</name>
<feature type="binding site" evidence="7">
    <location>
        <begin position="157"/>
        <end position="159"/>
    </location>
    <ligand>
        <name>substrate</name>
    </ligand>
</feature>
<feature type="active site" description="Proton donor" evidence="6">
    <location>
        <position position="203"/>
    </location>
</feature>